<reference evidence="2 3" key="1">
    <citation type="journal article" date="2012" name="Proc. Natl. Acad. Sci. U.S.A.">
        <title>Genome and physiology of a model Epsilonproteobacterium responsible for sulfide detoxification in marine oxygen depletion zones.</title>
        <authorList>
            <person name="Grote J."/>
            <person name="Schott T."/>
            <person name="Bruckner C.G."/>
            <person name="Glockner F.O."/>
            <person name="Jost G."/>
            <person name="Teeling H."/>
            <person name="Labrenz M."/>
            <person name="Jurgens K."/>
        </authorList>
    </citation>
    <scope>NUCLEOTIDE SEQUENCE [LARGE SCALE GENOMIC DNA]</scope>
    <source>
        <strain evidence="2 3">GD1</strain>
    </source>
</reference>
<name>B6BNK4_SULGG</name>
<keyword evidence="3" id="KW-1185">Reference proteome</keyword>
<protein>
    <submittedName>
        <fullName evidence="2">Uncharacterized protein</fullName>
    </submittedName>
</protein>
<accession>B6BNK4</accession>
<dbReference type="PATRIC" id="fig|929558.5.peg.2543"/>
<comment type="caution">
    <text evidence="2">The sequence shown here is derived from an EMBL/GenBank/DDBJ whole genome shotgun (WGS) entry which is preliminary data.</text>
</comment>
<feature type="compositionally biased region" description="Polar residues" evidence="1">
    <location>
        <begin position="1"/>
        <end position="17"/>
    </location>
</feature>
<feature type="region of interest" description="Disordered" evidence="1">
    <location>
        <begin position="87"/>
        <end position="109"/>
    </location>
</feature>
<evidence type="ECO:0000256" key="1">
    <source>
        <dbReference type="SAM" id="MobiDB-lite"/>
    </source>
</evidence>
<dbReference type="AlphaFoldDB" id="B6BNK4"/>
<dbReference type="eggNOG" id="ENOG502ZSC0">
    <property type="taxonomic scope" value="Bacteria"/>
</dbReference>
<dbReference type="OrthoDB" id="6119669at2"/>
<feature type="region of interest" description="Disordered" evidence="1">
    <location>
        <begin position="1"/>
        <end position="28"/>
    </location>
</feature>
<proteinExistence type="predicted"/>
<dbReference type="STRING" id="929558.SMGD1_2555"/>
<dbReference type="RefSeq" id="WP_008339814.1">
    <property type="nucleotide sequence ID" value="NZ_AFRZ01000001.1"/>
</dbReference>
<accession>H1FRZ7</accession>
<dbReference type="EMBL" id="AFRZ01000001">
    <property type="protein sequence ID" value="EHP31077.1"/>
    <property type="molecule type" value="Genomic_DNA"/>
</dbReference>
<organism evidence="2 3">
    <name type="scientific">Sulfurimonas gotlandica (strain DSM 19862 / JCM 16533 / GD1)</name>
    <dbReference type="NCBI Taxonomy" id="929558"/>
    <lineage>
        <taxon>Bacteria</taxon>
        <taxon>Pseudomonadati</taxon>
        <taxon>Campylobacterota</taxon>
        <taxon>Epsilonproteobacteria</taxon>
        <taxon>Campylobacterales</taxon>
        <taxon>Sulfurimonadaceae</taxon>
        <taxon>Sulfurimonas</taxon>
    </lineage>
</organism>
<evidence type="ECO:0000313" key="3">
    <source>
        <dbReference type="Proteomes" id="UP000006431"/>
    </source>
</evidence>
<sequence length="202" mass="21881">MSINSIGSTQAYQPQMNSSARSSSLSSDQKAFIEELLSQYDSESLSADDAKEIVKAMQEAGIEPSQAMASAMATSGFEAKEIGDLAGVGKGGGERPMGPPPPKEEEMSSISDLLESLLSSEEEDEYDVTTTSVSSSFDTVLDYTSKIVSLKDDAKAQVMDLLNKYNSQDNKLSQEDTQKFIVNSLSQILKESDNYNTMSFYA</sequence>
<gene>
    <name evidence="2" type="ORF">SMGD1_2555</name>
</gene>
<feature type="compositionally biased region" description="Low complexity" evidence="1">
    <location>
        <begin position="18"/>
        <end position="27"/>
    </location>
</feature>
<dbReference type="HOGENOM" id="CLU_1354023_0_0_7"/>
<evidence type="ECO:0000313" key="2">
    <source>
        <dbReference type="EMBL" id="EHP31077.1"/>
    </source>
</evidence>
<dbReference type="Proteomes" id="UP000006431">
    <property type="component" value="Unassembled WGS sequence"/>
</dbReference>